<evidence type="ECO:0000256" key="7">
    <source>
        <dbReference type="RuleBase" id="RU000682"/>
    </source>
</evidence>
<evidence type="ECO:0000259" key="9">
    <source>
        <dbReference type="PROSITE" id="PS50071"/>
    </source>
</evidence>
<evidence type="ECO:0000256" key="2">
    <source>
        <dbReference type="ARBA" id="ARBA00006503"/>
    </source>
</evidence>
<accession>A0A6P7P1T5</accession>
<dbReference type="InterPro" id="IPR009057">
    <property type="entry name" value="Homeodomain-like_sf"/>
</dbReference>
<keyword evidence="3 6" id="KW-0238">DNA-binding</keyword>
<dbReference type="KEGG" id="bspl:114866461"/>
<feature type="DNA-binding region" description="Homeobox" evidence="6">
    <location>
        <begin position="173"/>
        <end position="232"/>
    </location>
</feature>
<proteinExistence type="inferred from homology"/>
<dbReference type="GeneID" id="114866461"/>
<dbReference type="PROSITE" id="PS00027">
    <property type="entry name" value="HOMEOBOX_1"/>
    <property type="match status" value="1"/>
</dbReference>
<dbReference type="AlphaFoldDB" id="A0A6P7P1T5"/>
<dbReference type="GO" id="GO:0005634">
    <property type="term" value="C:nucleus"/>
    <property type="evidence" value="ECO:0007669"/>
    <property type="project" value="UniProtKB-SubCell"/>
</dbReference>
<evidence type="ECO:0000256" key="3">
    <source>
        <dbReference type="ARBA" id="ARBA00023125"/>
    </source>
</evidence>
<dbReference type="InterPro" id="IPR051440">
    <property type="entry name" value="Goosecoid-like_HB"/>
</dbReference>
<dbReference type="SMART" id="SM00389">
    <property type="entry name" value="HOX"/>
    <property type="match status" value="1"/>
</dbReference>
<evidence type="ECO:0000256" key="5">
    <source>
        <dbReference type="ARBA" id="ARBA00023242"/>
    </source>
</evidence>
<dbReference type="CDD" id="cd00086">
    <property type="entry name" value="homeodomain"/>
    <property type="match status" value="1"/>
</dbReference>
<evidence type="ECO:0000256" key="8">
    <source>
        <dbReference type="SAM" id="Phobius"/>
    </source>
</evidence>
<keyword evidence="8" id="KW-0472">Membrane</keyword>
<keyword evidence="8" id="KW-1133">Transmembrane helix</keyword>
<evidence type="ECO:0000313" key="10">
    <source>
        <dbReference type="Proteomes" id="UP000515150"/>
    </source>
</evidence>
<keyword evidence="4 6" id="KW-0371">Homeobox</keyword>
<keyword evidence="10" id="KW-1185">Reference proteome</keyword>
<dbReference type="Pfam" id="PF00046">
    <property type="entry name" value="Homeodomain"/>
    <property type="match status" value="1"/>
</dbReference>
<evidence type="ECO:0000256" key="6">
    <source>
        <dbReference type="PROSITE-ProRule" id="PRU00108"/>
    </source>
</evidence>
<reference evidence="11" key="1">
    <citation type="submission" date="2025-08" db="UniProtKB">
        <authorList>
            <consortium name="RefSeq"/>
        </authorList>
    </citation>
    <scope>IDENTIFICATION</scope>
</reference>
<gene>
    <name evidence="11" type="primary">LOC114866461</name>
</gene>
<comment type="similarity">
    <text evidence="2">Belongs to the paired homeobox family. Bicoid subfamily.</text>
</comment>
<comment type="subcellular location">
    <subcellularLocation>
        <location evidence="1 6 7">Nucleus</location>
    </subcellularLocation>
</comment>
<organism evidence="10 11">
    <name type="scientific">Betta splendens</name>
    <name type="common">Siamese fighting fish</name>
    <dbReference type="NCBI Taxonomy" id="158456"/>
    <lineage>
        <taxon>Eukaryota</taxon>
        <taxon>Metazoa</taxon>
        <taxon>Chordata</taxon>
        <taxon>Craniata</taxon>
        <taxon>Vertebrata</taxon>
        <taxon>Euteleostomi</taxon>
        <taxon>Actinopterygii</taxon>
        <taxon>Neopterygii</taxon>
        <taxon>Teleostei</taxon>
        <taxon>Neoteleostei</taxon>
        <taxon>Acanthomorphata</taxon>
        <taxon>Anabantaria</taxon>
        <taxon>Anabantiformes</taxon>
        <taxon>Anabantoidei</taxon>
        <taxon>Osphronemidae</taxon>
        <taxon>Betta</taxon>
    </lineage>
</organism>
<dbReference type="PROSITE" id="PS50071">
    <property type="entry name" value="HOMEOBOX_2"/>
    <property type="match status" value="1"/>
</dbReference>
<evidence type="ECO:0000313" key="11">
    <source>
        <dbReference type="RefSeq" id="XP_029024055.1"/>
    </source>
</evidence>
<dbReference type="SUPFAM" id="SSF46689">
    <property type="entry name" value="Homeodomain-like"/>
    <property type="match status" value="1"/>
</dbReference>
<dbReference type="Gene3D" id="1.10.10.60">
    <property type="entry name" value="Homeodomain-like"/>
    <property type="match status" value="1"/>
</dbReference>
<dbReference type="InterPro" id="IPR001356">
    <property type="entry name" value="HD"/>
</dbReference>
<dbReference type="InParanoid" id="A0A6P7P1T5"/>
<dbReference type="GO" id="GO:0000978">
    <property type="term" value="F:RNA polymerase II cis-regulatory region sequence-specific DNA binding"/>
    <property type="evidence" value="ECO:0007669"/>
    <property type="project" value="TreeGrafter"/>
</dbReference>
<protein>
    <submittedName>
        <fullName evidence="11">Homeobox protein goosecoid-2</fullName>
    </submittedName>
</protein>
<sequence length="243" mass="28324">MCLVHRGDYSFTFFSSQFHYKGLTHCCTEGRRRGAVEPEQQNGFFHYSVIIVYFIGISLELNGLRMVERQKFPFTIENILSKYPNSNGDRLSFGISGAGRDQKAATPDGRKTDTARHACLCCCYCSHCGDIVHTDFIQEACQYAWPPVMLSDPCRLGEAQREEKLPSQAQRRTRRHRTIFTEEQLDALEELFLQNQYPDVNTREKLAQSTHLREERVEVWFKNRRAKWRRQKRLSFGVGNTEK</sequence>
<keyword evidence="5 6" id="KW-0539">Nucleus</keyword>
<feature type="domain" description="Homeobox" evidence="9">
    <location>
        <begin position="171"/>
        <end position="231"/>
    </location>
</feature>
<dbReference type="PANTHER" id="PTHR46643">
    <property type="entry name" value="HOMEOBOX PROTEIN GOOSECOID-RELATED"/>
    <property type="match status" value="1"/>
</dbReference>
<keyword evidence="8" id="KW-0812">Transmembrane</keyword>
<feature type="transmembrane region" description="Helical" evidence="8">
    <location>
        <begin position="44"/>
        <end position="64"/>
    </location>
</feature>
<dbReference type="Proteomes" id="UP000515150">
    <property type="component" value="Chromosome 12"/>
</dbReference>
<name>A0A6P7P1T5_BETSP</name>
<dbReference type="RefSeq" id="XP_029024055.1">
    <property type="nucleotide sequence ID" value="XM_029168222.3"/>
</dbReference>
<dbReference type="PANTHER" id="PTHR46643:SF1">
    <property type="entry name" value="HOMEOBOX PROTEIN GOOSECOID-2"/>
    <property type="match status" value="1"/>
</dbReference>
<dbReference type="InterPro" id="IPR017970">
    <property type="entry name" value="Homeobox_CS"/>
</dbReference>
<evidence type="ECO:0000256" key="1">
    <source>
        <dbReference type="ARBA" id="ARBA00004123"/>
    </source>
</evidence>
<dbReference type="OrthoDB" id="3225452at2759"/>
<evidence type="ECO:0000256" key="4">
    <source>
        <dbReference type="ARBA" id="ARBA00023155"/>
    </source>
</evidence>
<dbReference type="GO" id="GO:0000981">
    <property type="term" value="F:DNA-binding transcription factor activity, RNA polymerase II-specific"/>
    <property type="evidence" value="ECO:0007669"/>
    <property type="project" value="InterPro"/>
</dbReference>